<sequence>MNSDKNIYLNSTPEKYNILIDIENINNFLNIKKFYIKQTNTNLNNDDLENDKQEIIIKNEITCNEVINELENDNDKNKKINKDINDSSTSSDKIKDTKYLNINIIDNTSIKTETNKLLPVNNESITEVDNEELKNEELFSEFKEEKDKTIAINSYSDIDLLINKYTEKFDAKQKIHEVRSVENRQSFIESGRKVVEDSNIRIKNYHEGHDNINENIHEGPYQRRMSTIKLKTIYDENENIINITEDNYIKSRAEEIFGESLCSSNNENYKYEFISKDVNSGYSSSNIYNNVLPIIEDEDEENNKVGESTSINNNTKNLIKSNNIVKEDMNKKSLKDLNQQIFDEYYEEYKIEKEKLFKKYNSLEDIENSNNQYLKDNG</sequence>
<accession>A0A1Y1UY15</accession>
<dbReference type="EMBL" id="MCFH01000064">
    <property type="protein sequence ID" value="ORX42471.1"/>
    <property type="molecule type" value="Genomic_DNA"/>
</dbReference>
<proteinExistence type="predicted"/>
<dbReference type="OrthoDB" id="10514533at2759"/>
<evidence type="ECO:0000313" key="1">
    <source>
        <dbReference type="EMBL" id="ORX42471.1"/>
    </source>
</evidence>
<protein>
    <submittedName>
        <fullName evidence="1">Uncharacterized protein</fullName>
    </submittedName>
</protein>
<organism evidence="1 2">
    <name type="scientific">Piromyces finnis</name>
    <dbReference type="NCBI Taxonomy" id="1754191"/>
    <lineage>
        <taxon>Eukaryota</taxon>
        <taxon>Fungi</taxon>
        <taxon>Fungi incertae sedis</taxon>
        <taxon>Chytridiomycota</taxon>
        <taxon>Chytridiomycota incertae sedis</taxon>
        <taxon>Neocallimastigomycetes</taxon>
        <taxon>Neocallimastigales</taxon>
        <taxon>Neocallimastigaceae</taxon>
        <taxon>Piromyces</taxon>
    </lineage>
</organism>
<gene>
    <name evidence="1" type="ORF">BCR36DRAFT_259335</name>
</gene>
<keyword evidence="2" id="KW-1185">Reference proteome</keyword>
<evidence type="ECO:0000313" key="2">
    <source>
        <dbReference type="Proteomes" id="UP000193719"/>
    </source>
</evidence>
<name>A0A1Y1UY15_9FUNG</name>
<feature type="non-terminal residue" evidence="1">
    <location>
        <position position="378"/>
    </location>
</feature>
<dbReference type="Proteomes" id="UP000193719">
    <property type="component" value="Unassembled WGS sequence"/>
</dbReference>
<reference evidence="1 2" key="1">
    <citation type="submission" date="2016-08" db="EMBL/GenBank/DDBJ databases">
        <title>Genomes of anaerobic fungi encode conserved fungal cellulosomes for biomass hydrolysis.</title>
        <authorList>
            <consortium name="DOE Joint Genome Institute"/>
            <person name="Haitjema C.H."/>
            <person name="Gilmore S.P."/>
            <person name="Henske J.K."/>
            <person name="Solomon K.V."/>
            <person name="De Groot R."/>
            <person name="Kuo A."/>
            <person name="Mondo S.J."/>
            <person name="Salamov A.A."/>
            <person name="Labutti K."/>
            <person name="Zhao Z."/>
            <person name="Chiniquy J."/>
            <person name="Barry K."/>
            <person name="Brewer H.M."/>
            <person name="Purvine S.O."/>
            <person name="Wright A.T."/>
            <person name="Boxma B."/>
            <person name="Van Alen T."/>
            <person name="Hackstein J.H."/>
            <person name="Baker S.E."/>
            <person name="Grigoriev I.V."/>
            <person name="O'Malley M.A."/>
        </authorList>
    </citation>
    <scope>NUCLEOTIDE SEQUENCE [LARGE SCALE GENOMIC DNA]</scope>
    <source>
        <strain evidence="2">finn</strain>
    </source>
</reference>
<dbReference type="AlphaFoldDB" id="A0A1Y1UY15"/>
<reference evidence="1 2" key="2">
    <citation type="submission" date="2016-08" db="EMBL/GenBank/DDBJ databases">
        <title>Pervasive Adenine N6-methylation of Active Genes in Fungi.</title>
        <authorList>
            <consortium name="DOE Joint Genome Institute"/>
            <person name="Mondo S.J."/>
            <person name="Dannebaum R.O."/>
            <person name="Kuo R.C."/>
            <person name="Labutti K."/>
            <person name="Haridas S."/>
            <person name="Kuo A."/>
            <person name="Salamov A."/>
            <person name="Ahrendt S.R."/>
            <person name="Lipzen A."/>
            <person name="Sullivan W."/>
            <person name="Andreopoulos W.B."/>
            <person name="Clum A."/>
            <person name="Lindquist E."/>
            <person name="Daum C."/>
            <person name="Ramamoorthy G.K."/>
            <person name="Gryganskyi A."/>
            <person name="Culley D."/>
            <person name="Magnuson J.K."/>
            <person name="James T.Y."/>
            <person name="O'Malley M.A."/>
            <person name="Stajich J.E."/>
            <person name="Spatafora J.W."/>
            <person name="Visel A."/>
            <person name="Grigoriev I.V."/>
        </authorList>
    </citation>
    <scope>NUCLEOTIDE SEQUENCE [LARGE SCALE GENOMIC DNA]</scope>
    <source>
        <strain evidence="2">finn</strain>
    </source>
</reference>
<comment type="caution">
    <text evidence="1">The sequence shown here is derived from an EMBL/GenBank/DDBJ whole genome shotgun (WGS) entry which is preliminary data.</text>
</comment>